<dbReference type="AlphaFoldDB" id="A0A931HF68"/>
<feature type="signal peptide" evidence="2">
    <location>
        <begin position="1"/>
        <end position="22"/>
    </location>
</feature>
<dbReference type="Proteomes" id="UP000617634">
    <property type="component" value="Unassembled WGS sequence"/>
</dbReference>
<feature type="chain" id="PRO_5037301205" description="Lipoprotein" evidence="2">
    <location>
        <begin position="23"/>
        <end position="142"/>
    </location>
</feature>
<organism evidence="3 4">
    <name type="scientific">Novosphingobium aureum</name>
    <dbReference type="NCBI Taxonomy" id="2792964"/>
    <lineage>
        <taxon>Bacteria</taxon>
        <taxon>Pseudomonadati</taxon>
        <taxon>Pseudomonadota</taxon>
        <taxon>Alphaproteobacteria</taxon>
        <taxon>Sphingomonadales</taxon>
        <taxon>Sphingomonadaceae</taxon>
        <taxon>Novosphingobium</taxon>
    </lineage>
</organism>
<dbReference type="EMBL" id="JADZGI010000004">
    <property type="protein sequence ID" value="MBH0114692.1"/>
    <property type="molecule type" value="Genomic_DNA"/>
</dbReference>
<evidence type="ECO:0000313" key="3">
    <source>
        <dbReference type="EMBL" id="MBH0114692.1"/>
    </source>
</evidence>
<dbReference type="RefSeq" id="WP_197166381.1">
    <property type="nucleotide sequence ID" value="NZ_JADZGI010000004.1"/>
</dbReference>
<comment type="caution">
    <text evidence="3">The sequence shown here is derived from an EMBL/GenBank/DDBJ whole genome shotgun (WGS) entry which is preliminary data.</text>
</comment>
<protein>
    <recommendedName>
        <fullName evidence="5">Lipoprotein</fullName>
    </recommendedName>
</protein>
<reference evidence="3" key="1">
    <citation type="submission" date="2020-11" db="EMBL/GenBank/DDBJ databases">
        <title>Novosphingobium aureum sp. nov., a marine bacterium isolated from sediment of a salt flat.</title>
        <authorList>
            <person name="Yoo Y."/>
            <person name="Kim J.-J."/>
        </authorList>
    </citation>
    <scope>NUCLEOTIDE SEQUENCE</scope>
    <source>
        <strain evidence="3">YJ-S2-02</strain>
    </source>
</reference>
<evidence type="ECO:0008006" key="5">
    <source>
        <dbReference type="Google" id="ProtNLM"/>
    </source>
</evidence>
<sequence>MKMKRNLSAVLAGATAITAALTACGPGTPEPKPTPTTYDIEKSDLTAPEPNDICRTRKPAFLRDLLLRITEGLPPGSSGFDFRNLSVDRSEPNGKWTVTVRFEAALPGETARIMRAVAAFDPENCTTGEWLVERGPGVDQQN</sequence>
<evidence type="ECO:0000313" key="4">
    <source>
        <dbReference type="Proteomes" id="UP000617634"/>
    </source>
</evidence>
<keyword evidence="2" id="KW-0732">Signal</keyword>
<accession>A0A931HF68</accession>
<evidence type="ECO:0000256" key="1">
    <source>
        <dbReference type="SAM" id="MobiDB-lite"/>
    </source>
</evidence>
<dbReference type="PROSITE" id="PS51257">
    <property type="entry name" value="PROKAR_LIPOPROTEIN"/>
    <property type="match status" value="1"/>
</dbReference>
<name>A0A931HF68_9SPHN</name>
<keyword evidence="4" id="KW-1185">Reference proteome</keyword>
<gene>
    <name evidence="3" type="ORF">I5E68_17220</name>
</gene>
<proteinExistence type="predicted"/>
<feature type="region of interest" description="Disordered" evidence="1">
    <location>
        <begin position="25"/>
        <end position="52"/>
    </location>
</feature>
<evidence type="ECO:0000256" key="2">
    <source>
        <dbReference type="SAM" id="SignalP"/>
    </source>
</evidence>